<dbReference type="PANTHER" id="PTHR24198">
    <property type="entry name" value="ANKYRIN REPEAT AND PROTEIN KINASE DOMAIN-CONTAINING PROTEIN"/>
    <property type="match status" value="1"/>
</dbReference>
<feature type="compositionally biased region" description="Acidic residues" evidence="4">
    <location>
        <begin position="622"/>
        <end position="647"/>
    </location>
</feature>
<feature type="region of interest" description="Disordered" evidence="4">
    <location>
        <begin position="596"/>
        <end position="683"/>
    </location>
</feature>
<protein>
    <recommendedName>
        <fullName evidence="7">Ankyrin repeat protein</fullName>
    </recommendedName>
</protein>
<evidence type="ECO:0000256" key="3">
    <source>
        <dbReference type="PROSITE-ProRule" id="PRU00023"/>
    </source>
</evidence>
<keyword evidence="6" id="KW-1185">Reference proteome</keyword>
<dbReference type="SUPFAM" id="SSF48403">
    <property type="entry name" value="Ankyrin repeat"/>
    <property type="match status" value="2"/>
</dbReference>
<name>A0A2A9NFX2_9AGAR</name>
<dbReference type="PROSITE" id="PS50088">
    <property type="entry name" value="ANK_REPEAT"/>
    <property type="match status" value="3"/>
</dbReference>
<gene>
    <name evidence="5" type="ORF">AMATHDRAFT_68340</name>
</gene>
<evidence type="ECO:0000313" key="6">
    <source>
        <dbReference type="Proteomes" id="UP000242287"/>
    </source>
</evidence>
<evidence type="ECO:0000256" key="1">
    <source>
        <dbReference type="ARBA" id="ARBA00022737"/>
    </source>
</evidence>
<keyword evidence="2 3" id="KW-0040">ANK repeat</keyword>
<proteinExistence type="predicted"/>
<evidence type="ECO:0000313" key="5">
    <source>
        <dbReference type="EMBL" id="PFH47157.1"/>
    </source>
</evidence>
<dbReference type="InterPro" id="IPR036770">
    <property type="entry name" value="Ankyrin_rpt-contain_sf"/>
</dbReference>
<evidence type="ECO:0000256" key="2">
    <source>
        <dbReference type="ARBA" id="ARBA00023043"/>
    </source>
</evidence>
<feature type="repeat" description="ANK" evidence="3">
    <location>
        <begin position="691"/>
        <end position="723"/>
    </location>
</feature>
<sequence>MVHTAEAEAFLSRIEALPGGLGVSLDEVLKPSLEDEAELRRLFATDRGNQRLSDPYVGLVDVFAAPASIRTTRARVVNVDQPDEGDLNAKHVMPLAAEKRRKEGEPCMVADLAEFKKNWAVLTEGSLSQLVDWNNVVAAGGSVLACLMPLAEEDKVSKRAMRKFYHAAAYPTSDVDLFLWGMTPEEAEKKIVTIYEAVRDSVPWDVTCVRTKHTITLYSQYPYRSIQIVLRLYKSPAEILAGFDIDAPCCAYDGEHIWSNPRAIVAMMRQSNTVDVTRRSPSYEIRLSKYAKRGFEVYVPTLMRSDVDPTIFERSIVKIEGLARLLVLEKLTTADERQSYLQGRRVLRGRPVGPYRYRKMKRKYKNDLKALKDLEELEMNDYDVASLHIPYGPGWDARRIDKLIYQTDLGMNSTFNPKNKGRRLHRHPAFFGTIQECMEDCCENCPEPIDDAERELQDEEDPMYIRGRISFIEENPGRQSMTGSFNPIDDPEWSAQVYIGPTERFFTAIAAHDRATVSQMIKETDVNRRDHIGRSPLQFAIICRATEIACDLVDAGARMTARLVDGRTSLHLAVQLNQGTIVRKLLEKSALNKENSGVKDEFGDTDGDEKMKDVASERPSSEDDWSSEDDGVMEVDDEEMDGDDGDEDKPKKAINQGEAAAEEETPAGDEIPEDETSEPDVFDLNIPDWDFGLNPLAYAVLFASLDVLEDLIAAGADVKSSTQNKASNVHPLTLTALRPDEDEACKIAERLILAGASSSPADTDFRTIFLRLIASKKAKLVSTILRCDPNASAVINFPMIKWTKVTFPLMIAIHERQYSMVATLLAYGARLVPLEEDVTRAVATRPAKETRYILGYGNSDSLTQAFMPLEVALGRVDDIVDLLVAMGADINRGTMHTMYSYTREEDRRSVLDWVNFGIQWMTEQINLLKTKPDKVEAIDFSGATSWKEYAALTIEVSKRGSLYTDRTGQRQKELESAESVKEYLEDMRETLLAANARTWAEIPNKPDSTAGASIRQALSLGLNSVKNTPFERWNFITLTSPYSTQGIPKHLVPQYHELFEACFNGDDEKIQALCLPQEGSSNSSSPLQVTVQFHNPENNTWTGVTPFTIAVERRKWKTARLILAIAVAQYDADEEEVEFSVDDMDLDDSDDDSECSDESDRTIDQVNENFFVDIAKRPSGIQCDARPGTFYSTSYSVGQVADGRYTFDSVMTKAIKQDDLETFVKLVNMGTSLSVPVVFGDSILNALLTHDRHEMLDELIRKTGQGIDLNVMKREGKVDLPVTDKNKLYLGLNVHGKKRADLARKNDPDATSEIQDFPLLWRALRQGAQKIVDYVSGERPYAAYRSYAMSHHDERAERLRRIDNLKELLPLWHGWRVNSLGESPLTAAVLNGKVDMVKILFVKRKQLMIQALQERYKFGRHNLLQIAVRANGYVQTDMLDFLLSKKLSPLDTDDGGYNIYHTLCAANRVDLLNHLLKKLPSDVNEVLVQKQTKEREQTPLHVAVQNGSIDAVQLLVAFSTVANTMRDSDASLPLHVALRRGFAKITKILVDASPSTLFMEDGVGNTASEICSGIQFRNRMNRFNDPNETPMLQALQFNNVQTDPPRFQLSHLEEKIPALRQTVDSLLKEGRLRKNTKLEKELLVFADKMEGHMRRLQQEPVHVTTPEEKKEVEHPIDTEDMEATFIIVKEAVEKGEGKRELVHLIDVQQSVERNLKKSMRLQPRDTDYGLQAEEEKEVIRSFVREHARL</sequence>
<evidence type="ECO:0008006" key="7">
    <source>
        <dbReference type="Google" id="ProtNLM"/>
    </source>
</evidence>
<feature type="region of interest" description="Disordered" evidence="4">
    <location>
        <begin position="1141"/>
        <end position="1160"/>
    </location>
</feature>
<accession>A0A2A9NFX2</accession>
<evidence type="ECO:0000256" key="4">
    <source>
        <dbReference type="SAM" id="MobiDB-lite"/>
    </source>
</evidence>
<dbReference type="PROSITE" id="PS50297">
    <property type="entry name" value="ANK_REP_REGION"/>
    <property type="match status" value="2"/>
</dbReference>
<dbReference type="STRING" id="703135.A0A2A9NFX2"/>
<dbReference type="EMBL" id="KZ302130">
    <property type="protein sequence ID" value="PFH47157.1"/>
    <property type="molecule type" value="Genomic_DNA"/>
</dbReference>
<dbReference type="Proteomes" id="UP000242287">
    <property type="component" value="Unassembled WGS sequence"/>
</dbReference>
<reference evidence="5 6" key="1">
    <citation type="submission" date="2014-02" db="EMBL/GenBank/DDBJ databases">
        <title>Transposable element dynamics among asymbiotic and ectomycorrhizal Amanita fungi.</title>
        <authorList>
            <consortium name="DOE Joint Genome Institute"/>
            <person name="Hess J."/>
            <person name="Skrede I."/>
            <person name="Wolfe B."/>
            <person name="LaButti K."/>
            <person name="Ohm R.A."/>
            <person name="Grigoriev I.V."/>
            <person name="Pringle A."/>
        </authorList>
    </citation>
    <scope>NUCLEOTIDE SEQUENCE [LARGE SCALE GENOMIC DNA]</scope>
    <source>
        <strain evidence="5 6">SKay4041</strain>
    </source>
</reference>
<dbReference type="OrthoDB" id="539213at2759"/>
<dbReference type="Pfam" id="PF12796">
    <property type="entry name" value="Ank_2"/>
    <property type="match status" value="2"/>
</dbReference>
<keyword evidence="1" id="KW-0677">Repeat</keyword>
<feature type="compositionally biased region" description="Acidic residues" evidence="4">
    <location>
        <begin position="660"/>
        <end position="681"/>
    </location>
</feature>
<feature type="repeat" description="ANK" evidence="3">
    <location>
        <begin position="1495"/>
        <end position="1527"/>
    </location>
</feature>
<organism evidence="5 6">
    <name type="scientific">Amanita thiersii Skay4041</name>
    <dbReference type="NCBI Taxonomy" id="703135"/>
    <lineage>
        <taxon>Eukaryota</taxon>
        <taxon>Fungi</taxon>
        <taxon>Dikarya</taxon>
        <taxon>Basidiomycota</taxon>
        <taxon>Agaricomycotina</taxon>
        <taxon>Agaricomycetes</taxon>
        <taxon>Agaricomycetidae</taxon>
        <taxon>Agaricales</taxon>
        <taxon>Pluteineae</taxon>
        <taxon>Amanitaceae</taxon>
        <taxon>Amanita</taxon>
    </lineage>
</organism>
<dbReference type="Gene3D" id="1.25.40.20">
    <property type="entry name" value="Ankyrin repeat-containing domain"/>
    <property type="match status" value="3"/>
</dbReference>
<dbReference type="SMART" id="SM00248">
    <property type="entry name" value="ANK"/>
    <property type="match status" value="13"/>
</dbReference>
<dbReference type="PANTHER" id="PTHR24198:SF165">
    <property type="entry name" value="ANKYRIN REPEAT-CONTAINING PROTEIN-RELATED"/>
    <property type="match status" value="1"/>
</dbReference>
<feature type="compositionally biased region" description="Basic and acidic residues" evidence="4">
    <location>
        <begin position="596"/>
        <end position="621"/>
    </location>
</feature>
<dbReference type="InterPro" id="IPR002110">
    <property type="entry name" value="Ankyrin_rpt"/>
</dbReference>
<feature type="compositionally biased region" description="Acidic residues" evidence="4">
    <location>
        <begin position="1141"/>
        <end position="1157"/>
    </location>
</feature>
<feature type="repeat" description="ANK" evidence="3">
    <location>
        <begin position="565"/>
        <end position="590"/>
    </location>
</feature>